<organism evidence="1 2">
    <name type="scientific">Verticillium longisporum</name>
    <name type="common">Verticillium dahliae var. longisporum</name>
    <dbReference type="NCBI Taxonomy" id="100787"/>
    <lineage>
        <taxon>Eukaryota</taxon>
        <taxon>Fungi</taxon>
        <taxon>Dikarya</taxon>
        <taxon>Ascomycota</taxon>
        <taxon>Pezizomycotina</taxon>
        <taxon>Sordariomycetes</taxon>
        <taxon>Hypocreomycetidae</taxon>
        <taxon>Glomerellales</taxon>
        <taxon>Plectosphaerellaceae</taxon>
        <taxon>Verticillium</taxon>
    </lineage>
</organism>
<dbReference type="Proteomes" id="UP000045706">
    <property type="component" value="Unassembled WGS sequence"/>
</dbReference>
<name>A0A0G4NN50_VERLO</name>
<proteinExistence type="predicted"/>
<protein>
    <submittedName>
        <fullName evidence="1">Uncharacterized protein</fullName>
    </submittedName>
</protein>
<reference evidence="2" key="1">
    <citation type="submission" date="2015-05" db="EMBL/GenBank/DDBJ databases">
        <authorList>
            <person name="Fogelqvist Johan"/>
        </authorList>
    </citation>
    <scope>NUCLEOTIDE SEQUENCE [LARGE SCALE GENOMIC DNA]</scope>
</reference>
<accession>A0A0G4NN50</accession>
<sequence length="12" mass="1384">RRGARFGCQLGY</sequence>
<dbReference type="EMBL" id="CVQI01037065">
    <property type="protein sequence ID" value="CRK47898.1"/>
    <property type="molecule type" value="Genomic_DNA"/>
</dbReference>
<gene>
    <name evidence="1" type="ORF">BN1723_020429</name>
</gene>
<feature type="non-terminal residue" evidence="1">
    <location>
        <position position="1"/>
    </location>
</feature>
<evidence type="ECO:0000313" key="1">
    <source>
        <dbReference type="EMBL" id="CRK47898.1"/>
    </source>
</evidence>
<evidence type="ECO:0000313" key="2">
    <source>
        <dbReference type="Proteomes" id="UP000045706"/>
    </source>
</evidence>